<evidence type="ECO:0000313" key="2">
    <source>
        <dbReference type="EMBL" id="GFR12241.1"/>
    </source>
</evidence>
<evidence type="ECO:0000256" key="1">
    <source>
        <dbReference type="SAM" id="MobiDB-lite"/>
    </source>
</evidence>
<organism evidence="2 3">
    <name type="scientific">Trichonephila clavata</name>
    <name type="common">Joro spider</name>
    <name type="synonym">Nephila clavata</name>
    <dbReference type="NCBI Taxonomy" id="2740835"/>
    <lineage>
        <taxon>Eukaryota</taxon>
        <taxon>Metazoa</taxon>
        <taxon>Ecdysozoa</taxon>
        <taxon>Arthropoda</taxon>
        <taxon>Chelicerata</taxon>
        <taxon>Arachnida</taxon>
        <taxon>Araneae</taxon>
        <taxon>Araneomorphae</taxon>
        <taxon>Entelegynae</taxon>
        <taxon>Araneoidea</taxon>
        <taxon>Nephilidae</taxon>
        <taxon>Trichonephila</taxon>
    </lineage>
</organism>
<protein>
    <submittedName>
        <fullName evidence="2">Uncharacterized protein</fullName>
    </submittedName>
</protein>
<evidence type="ECO:0000313" key="3">
    <source>
        <dbReference type="Proteomes" id="UP000887116"/>
    </source>
</evidence>
<dbReference type="EMBL" id="BMAO01026758">
    <property type="protein sequence ID" value="GFR12241.1"/>
    <property type="molecule type" value="Genomic_DNA"/>
</dbReference>
<proteinExistence type="predicted"/>
<name>A0A8X6GVL7_TRICU</name>
<keyword evidence="3" id="KW-1185">Reference proteome</keyword>
<reference evidence="2" key="1">
    <citation type="submission" date="2020-07" db="EMBL/GenBank/DDBJ databases">
        <title>Multicomponent nature underlies the extraordinary mechanical properties of spider dragline silk.</title>
        <authorList>
            <person name="Kono N."/>
            <person name="Nakamura H."/>
            <person name="Mori M."/>
            <person name="Yoshida Y."/>
            <person name="Ohtoshi R."/>
            <person name="Malay A.D."/>
            <person name="Moran D.A.P."/>
            <person name="Tomita M."/>
            <person name="Numata K."/>
            <person name="Arakawa K."/>
        </authorList>
    </citation>
    <scope>NUCLEOTIDE SEQUENCE</scope>
</reference>
<feature type="region of interest" description="Disordered" evidence="1">
    <location>
        <begin position="1"/>
        <end position="22"/>
    </location>
</feature>
<dbReference type="AlphaFoldDB" id="A0A8X6GVL7"/>
<accession>A0A8X6GVL7</accession>
<sequence>MPCGFSHPASHPELQANKMTGRCPAHGSFLEGQAGREDILDQRGCWHEILQPEVEDALQSWTLSVLSSGSWVRMRLK</sequence>
<dbReference type="Proteomes" id="UP000887116">
    <property type="component" value="Unassembled WGS sequence"/>
</dbReference>
<gene>
    <name evidence="2" type="ORF">TNCT_288731</name>
</gene>
<comment type="caution">
    <text evidence="2">The sequence shown here is derived from an EMBL/GenBank/DDBJ whole genome shotgun (WGS) entry which is preliminary data.</text>
</comment>